<reference evidence="1" key="1">
    <citation type="submission" date="2020-02" db="EMBL/GenBank/DDBJ databases">
        <authorList>
            <person name="Meier V. D."/>
        </authorList>
    </citation>
    <scope>NUCLEOTIDE SEQUENCE</scope>
    <source>
        <strain evidence="1">AVDCRST_MAG26</strain>
    </source>
</reference>
<proteinExistence type="predicted"/>
<name>A0A6J4H1P1_9CHLR</name>
<protein>
    <submittedName>
        <fullName evidence="1">Uncharacterized protein</fullName>
    </submittedName>
</protein>
<dbReference type="AlphaFoldDB" id="A0A6J4H1P1"/>
<organism evidence="1">
    <name type="scientific">uncultured Chloroflexia bacterium</name>
    <dbReference type="NCBI Taxonomy" id="1672391"/>
    <lineage>
        <taxon>Bacteria</taxon>
        <taxon>Bacillati</taxon>
        <taxon>Chloroflexota</taxon>
        <taxon>Chloroflexia</taxon>
        <taxon>environmental samples</taxon>
    </lineage>
</organism>
<dbReference type="EMBL" id="CADCTK010000022">
    <property type="protein sequence ID" value="CAA9210719.1"/>
    <property type="molecule type" value="Genomic_DNA"/>
</dbReference>
<accession>A0A6J4H1P1</accession>
<sequence>MRRNQTWLPSRSGGTFVYLRGIACAGRPRRSRSGPPSDFIGDALMWGWRVPTERMRRRGAACTRTPTSPHAS</sequence>
<evidence type="ECO:0000313" key="1">
    <source>
        <dbReference type="EMBL" id="CAA9210719.1"/>
    </source>
</evidence>
<gene>
    <name evidence="1" type="ORF">AVDCRST_MAG26-83</name>
</gene>